<dbReference type="RefSeq" id="WP_114791314.1">
    <property type="nucleotide sequence ID" value="NZ_CP139960.1"/>
</dbReference>
<dbReference type="PANTHER" id="PTHR43280">
    <property type="entry name" value="ARAC-FAMILY TRANSCRIPTIONAL REGULATOR"/>
    <property type="match status" value="1"/>
</dbReference>
<dbReference type="Proteomes" id="UP001325680">
    <property type="component" value="Chromosome"/>
</dbReference>
<dbReference type="PROSITE" id="PS01124">
    <property type="entry name" value="HTH_ARAC_FAMILY_2"/>
    <property type="match status" value="1"/>
</dbReference>
<reference evidence="5 6" key="1">
    <citation type="submission" date="2023-12" db="EMBL/GenBank/DDBJ databases">
        <title>Genome sequencing and assembly of bacterial species from a model synthetic community.</title>
        <authorList>
            <person name="Hogle S.L."/>
        </authorList>
    </citation>
    <scope>NUCLEOTIDE SEQUENCE [LARGE SCALE GENOMIC DNA]</scope>
    <source>
        <strain evidence="5 6">HAMBI_3031</strain>
    </source>
</reference>
<organism evidence="5 6">
    <name type="scientific">Niabella yanshanensis</name>
    <dbReference type="NCBI Taxonomy" id="577386"/>
    <lineage>
        <taxon>Bacteria</taxon>
        <taxon>Pseudomonadati</taxon>
        <taxon>Bacteroidota</taxon>
        <taxon>Chitinophagia</taxon>
        <taxon>Chitinophagales</taxon>
        <taxon>Chitinophagaceae</taxon>
        <taxon>Niabella</taxon>
    </lineage>
</organism>
<keyword evidence="1" id="KW-0805">Transcription regulation</keyword>
<dbReference type="InterPro" id="IPR003313">
    <property type="entry name" value="AraC-bd"/>
</dbReference>
<protein>
    <submittedName>
        <fullName evidence="5">AraC family transcriptional regulator</fullName>
    </submittedName>
</protein>
<dbReference type="InterPro" id="IPR011051">
    <property type="entry name" value="RmlC_Cupin_sf"/>
</dbReference>
<dbReference type="SMART" id="SM00342">
    <property type="entry name" value="HTH_ARAC"/>
    <property type="match status" value="1"/>
</dbReference>
<dbReference type="InterPro" id="IPR014710">
    <property type="entry name" value="RmlC-like_jellyroll"/>
</dbReference>
<evidence type="ECO:0000313" key="6">
    <source>
        <dbReference type="Proteomes" id="UP001325680"/>
    </source>
</evidence>
<dbReference type="SUPFAM" id="SSF46689">
    <property type="entry name" value="Homeodomain-like"/>
    <property type="match status" value="2"/>
</dbReference>
<evidence type="ECO:0000256" key="2">
    <source>
        <dbReference type="ARBA" id="ARBA00023125"/>
    </source>
</evidence>
<accession>A0ABZ0W5W1</accession>
<keyword evidence="2" id="KW-0238">DNA-binding</keyword>
<dbReference type="Pfam" id="PF12833">
    <property type="entry name" value="HTH_18"/>
    <property type="match status" value="1"/>
</dbReference>
<evidence type="ECO:0000313" key="5">
    <source>
        <dbReference type="EMBL" id="WQD38571.1"/>
    </source>
</evidence>
<dbReference type="InterPro" id="IPR018060">
    <property type="entry name" value="HTH_AraC"/>
</dbReference>
<gene>
    <name evidence="5" type="ORF">U0035_00225</name>
</gene>
<dbReference type="Gene3D" id="1.10.10.60">
    <property type="entry name" value="Homeodomain-like"/>
    <property type="match status" value="2"/>
</dbReference>
<dbReference type="PANTHER" id="PTHR43280:SF27">
    <property type="entry name" value="TRANSCRIPTIONAL REGULATOR MTLR"/>
    <property type="match status" value="1"/>
</dbReference>
<keyword evidence="6" id="KW-1185">Reference proteome</keyword>
<proteinExistence type="predicted"/>
<dbReference type="SUPFAM" id="SSF51182">
    <property type="entry name" value="RmlC-like cupins"/>
    <property type="match status" value="1"/>
</dbReference>
<feature type="domain" description="HTH araC/xylS-type" evidence="4">
    <location>
        <begin position="182"/>
        <end position="280"/>
    </location>
</feature>
<dbReference type="Pfam" id="PF02311">
    <property type="entry name" value="AraC_binding"/>
    <property type="match status" value="1"/>
</dbReference>
<sequence length="287" mass="33299">MKAYFHKVTQPFQSSFLVRHDVAPNFGRAVHYHTDLELHLTLKGEGVRFIGDKVASFEAGDILLLGENLPHAWRAREKEGTGVEAVIIQFKKDCFGRDFFSIPELAHIRNLYDISKKGLQLNGNCRQQVETLMMQALTAEHFKRVLILLEILHLIADSKEYGLIASTEAEYNVDQEDACRLDRVHAYTLEHFKREISLAEIAEVCNLSITSFCRYFKTTTKTTYFDFLIQVRVNFACRMIIEDRYSIATICFECGFNNVANFYRHFKKLMLMTPIEYKRKYAKQLVA</sequence>
<evidence type="ECO:0000256" key="3">
    <source>
        <dbReference type="ARBA" id="ARBA00023163"/>
    </source>
</evidence>
<evidence type="ECO:0000259" key="4">
    <source>
        <dbReference type="PROSITE" id="PS01124"/>
    </source>
</evidence>
<dbReference type="Gene3D" id="2.60.120.10">
    <property type="entry name" value="Jelly Rolls"/>
    <property type="match status" value="1"/>
</dbReference>
<name>A0ABZ0W5W1_9BACT</name>
<dbReference type="InterPro" id="IPR009057">
    <property type="entry name" value="Homeodomain-like_sf"/>
</dbReference>
<dbReference type="EMBL" id="CP139960">
    <property type="protein sequence ID" value="WQD38571.1"/>
    <property type="molecule type" value="Genomic_DNA"/>
</dbReference>
<keyword evidence="3" id="KW-0804">Transcription</keyword>
<evidence type="ECO:0000256" key="1">
    <source>
        <dbReference type="ARBA" id="ARBA00023015"/>
    </source>
</evidence>